<feature type="signal peptide" evidence="1">
    <location>
        <begin position="1"/>
        <end position="26"/>
    </location>
</feature>
<dbReference type="EMBL" id="LWQT01000062">
    <property type="protein sequence ID" value="OAN49505.1"/>
    <property type="molecule type" value="Genomic_DNA"/>
</dbReference>
<accession>A0A178MN59</accession>
<feature type="chain" id="PRO_5008092069" description="Twin-arginine translocation pathway signal" evidence="1">
    <location>
        <begin position="27"/>
        <end position="393"/>
    </location>
</feature>
<dbReference type="STRING" id="1285242.A6A04_19360"/>
<dbReference type="PANTHER" id="PTHR43737">
    <property type="entry name" value="BLL7424 PROTEIN"/>
    <property type="match status" value="1"/>
</dbReference>
<dbReference type="OrthoDB" id="9779968at2"/>
<evidence type="ECO:0000313" key="3">
    <source>
        <dbReference type="Proteomes" id="UP000078428"/>
    </source>
</evidence>
<name>A0A178MN59_9PROT</name>
<evidence type="ECO:0000256" key="1">
    <source>
        <dbReference type="SAM" id="SignalP"/>
    </source>
</evidence>
<sequence>MTMVDLSRRAFLGSVSLAWAAPSAWAAAEPSARLVVIVLRGGMDGLHAIPPLGDPDYVPARGGLALGPDSGAPALAGPFHLHPALAPLLPLWQSRELAIVHAVASPYRERSHFDGQDVLESGGAKPHALSDGWLNRAVVELGGVGAMAVRSSLPLLLRGSARAASWDQSPLPGLPPERVRALVALYAGDPLLAPAFEDGVQMEAFAAEALAEDPMVMDGKPAKRSHAFPALATAAGRLMAAAEGPRMVVMELGGWDTHSGQMGRMVQPLAQLAEGITALAASLGPVWRRTVVVCVSEFGRTVAENGTGGSDHGTGGAMILAGGAVAGGRVIADWPGLAKEQRHQGRDLRPTLDGRAVFKGLLRDHFGLTARALDGVVFPGSAGLRPLDSLIRA</sequence>
<comment type="caution">
    <text evidence="2">The sequence shown here is derived from an EMBL/GenBank/DDBJ whole genome shotgun (WGS) entry which is preliminary data.</text>
</comment>
<dbReference type="AlphaFoldDB" id="A0A178MN59"/>
<keyword evidence="3" id="KW-1185">Reference proteome</keyword>
<dbReference type="PANTHER" id="PTHR43737:SF1">
    <property type="entry name" value="DUF1501 DOMAIN-CONTAINING PROTEIN"/>
    <property type="match status" value="1"/>
</dbReference>
<organism evidence="2 3">
    <name type="scientific">Paramagnetospirillum marisnigri</name>
    <dbReference type="NCBI Taxonomy" id="1285242"/>
    <lineage>
        <taxon>Bacteria</taxon>
        <taxon>Pseudomonadati</taxon>
        <taxon>Pseudomonadota</taxon>
        <taxon>Alphaproteobacteria</taxon>
        <taxon>Rhodospirillales</taxon>
        <taxon>Magnetospirillaceae</taxon>
        <taxon>Paramagnetospirillum</taxon>
    </lineage>
</organism>
<dbReference type="Pfam" id="PF07394">
    <property type="entry name" value="DUF1501"/>
    <property type="match status" value="1"/>
</dbReference>
<dbReference type="InterPro" id="IPR010869">
    <property type="entry name" value="DUF1501"/>
</dbReference>
<keyword evidence="1" id="KW-0732">Signal</keyword>
<gene>
    <name evidence="2" type="ORF">A6A04_19360</name>
</gene>
<dbReference type="PROSITE" id="PS51318">
    <property type="entry name" value="TAT"/>
    <property type="match status" value="1"/>
</dbReference>
<dbReference type="Proteomes" id="UP000078428">
    <property type="component" value="Unassembled WGS sequence"/>
</dbReference>
<protein>
    <recommendedName>
        <fullName evidence="4">Twin-arginine translocation pathway signal</fullName>
    </recommendedName>
</protein>
<reference evidence="2 3" key="1">
    <citation type="submission" date="2016-04" db="EMBL/GenBank/DDBJ databases">
        <title>Draft genome sequence of freshwater magnetotactic bacteria Magnetospirillum marisnigri SP-1 and Magnetospirillum moscoviense BB-1.</title>
        <authorList>
            <person name="Koziaeva V."/>
            <person name="Dziuba M.V."/>
            <person name="Ivanov T.M."/>
            <person name="Kuznetsov B."/>
            <person name="Grouzdev D.S."/>
        </authorList>
    </citation>
    <scope>NUCLEOTIDE SEQUENCE [LARGE SCALE GENOMIC DNA]</scope>
    <source>
        <strain evidence="2 3">SP-1</strain>
    </source>
</reference>
<proteinExistence type="predicted"/>
<evidence type="ECO:0008006" key="4">
    <source>
        <dbReference type="Google" id="ProtNLM"/>
    </source>
</evidence>
<dbReference type="InterPro" id="IPR006311">
    <property type="entry name" value="TAT_signal"/>
</dbReference>
<evidence type="ECO:0000313" key="2">
    <source>
        <dbReference type="EMBL" id="OAN49505.1"/>
    </source>
</evidence>